<dbReference type="AlphaFoldDB" id="A0A285X4N6"/>
<feature type="chain" id="PRO_5012786782" description="DUF7282 domain-containing protein" evidence="1">
    <location>
        <begin position="24"/>
        <end position="399"/>
    </location>
</feature>
<feature type="domain" description="DUF7282" evidence="2">
    <location>
        <begin position="38"/>
        <end position="146"/>
    </location>
</feature>
<keyword evidence="1" id="KW-0732">Signal</keyword>
<feature type="domain" description="DUF7282" evidence="2">
    <location>
        <begin position="159"/>
        <end position="274"/>
    </location>
</feature>
<dbReference type="Proteomes" id="UP000219193">
    <property type="component" value="Unassembled WGS sequence"/>
</dbReference>
<evidence type="ECO:0000313" key="3">
    <source>
        <dbReference type="EMBL" id="SOC79966.1"/>
    </source>
</evidence>
<evidence type="ECO:0000313" key="4">
    <source>
        <dbReference type="Proteomes" id="UP000219193"/>
    </source>
</evidence>
<name>A0A285X4N6_9FLAO</name>
<protein>
    <recommendedName>
        <fullName evidence="2">DUF7282 domain-containing protein</fullName>
    </recommendedName>
</protein>
<proteinExistence type="predicted"/>
<keyword evidence="4" id="KW-1185">Reference proteome</keyword>
<evidence type="ECO:0000259" key="2">
    <source>
        <dbReference type="Pfam" id="PF23951"/>
    </source>
</evidence>
<reference evidence="4" key="1">
    <citation type="submission" date="2017-09" db="EMBL/GenBank/DDBJ databases">
        <authorList>
            <person name="Varghese N."/>
            <person name="Submissions S."/>
        </authorList>
    </citation>
    <scope>NUCLEOTIDE SEQUENCE [LARGE SCALE GENOMIC DNA]</scope>
    <source>
        <strain evidence="4">CGMCC 1.12641</strain>
    </source>
</reference>
<organism evidence="3 4">
    <name type="scientific">Salinimicrobium sediminis</name>
    <dbReference type="NCBI Taxonomy" id="1343891"/>
    <lineage>
        <taxon>Bacteria</taxon>
        <taxon>Pseudomonadati</taxon>
        <taxon>Bacteroidota</taxon>
        <taxon>Flavobacteriia</taxon>
        <taxon>Flavobacteriales</taxon>
        <taxon>Flavobacteriaceae</taxon>
        <taxon>Salinimicrobium</taxon>
    </lineage>
</organism>
<gene>
    <name evidence="3" type="ORF">SAMN06296241_1507</name>
</gene>
<dbReference type="EMBL" id="OCMF01000001">
    <property type="protein sequence ID" value="SOC79966.1"/>
    <property type="molecule type" value="Genomic_DNA"/>
</dbReference>
<feature type="domain" description="DUF7282" evidence="2">
    <location>
        <begin position="284"/>
        <end position="397"/>
    </location>
</feature>
<dbReference type="PROSITE" id="PS51257">
    <property type="entry name" value="PROKAR_LIPOPROTEIN"/>
    <property type="match status" value="1"/>
</dbReference>
<dbReference type="InterPro" id="IPR055706">
    <property type="entry name" value="Slg1/2_DUF7282"/>
</dbReference>
<feature type="signal peptide" evidence="1">
    <location>
        <begin position="1"/>
        <end position="23"/>
    </location>
</feature>
<dbReference type="Pfam" id="PF23951">
    <property type="entry name" value="DUF7282"/>
    <property type="match status" value="3"/>
</dbReference>
<sequence length="399" mass="42474">MKMNKIYLLLLAMVVSIGFTSCSDDDDSIDVIAPTGNLVVENQMLENNMLTISNVSMSQDGWVVIHRDNGDGGPMVPEIISVPKMVEAGDATDVMVELKEGEEVEDGEVLWAMLHTDDGVMGTYEFNGTNGLDAPIKDASNNIMTKSFVVSVEAAPTGTVSADSQVLLNGVVSVGNITLDRDGYVVIHASNEAGDGPMVPEIISQPVYLEAGTYENVMVPLKETATVNAGATIWIMLHTDTGEEGVYEFDGENGLDLPIMDESGDIVMTSIEITSISTQAITGTLTVNDQALADNMISVGNIVLSQSGWVVVHASNEAGDGPVVPEIISEPVYLETGAHDDVEITFEESAEVASGDKVWVMLHNDTGVEAYYEFDGQNGLDLPITDASGDIVMTSITLE</sequence>
<evidence type="ECO:0000256" key="1">
    <source>
        <dbReference type="SAM" id="SignalP"/>
    </source>
</evidence>
<accession>A0A285X4N6</accession>